<name>A0A0U1DAH3_9MYCO</name>
<evidence type="ECO:0000313" key="3">
    <source>
        <dbReference type="EMBL" id="CQD11380.1"/>
    </source>
</evidence>
<organism evidence="3 4">
    <name type="scientific">Mycolicibacterium conceptionense</name>
    <dbReference type="NCBI Taxonomy" id="451644"/>
    <lineage>
        <taxon>Bacteria</taxon>
        <taxon>Bacillati</taxon>
        <taxon>Actinomycetota</taxon>
        <taxon>Actinomycetes</taxon>
        <taxon>Mycobacteriales</taxon>
        <taxon>Mycobacteriaceae</taxon>
        <taxon>Mycolicibacterium</taxon>
    </lineage>
</organism>
<dbReference type="PANTHER" id="PTHR48081">
    <property type="entry name" value="AB HYDROLASE SUPERFAMILY PROTEIN C4A8.06C"/>
    <property type="match status" value="1"/>
</dbReference>
<dbReference type="InterPro" id="IPR029058">
    <property type="entry name" value="AB_hydrolase_fold"/>
</dbReference>
<dbReference type="SUPFAM" id="SSF53474">
    <property type="entry name" value="alpha/beta-Hydrolases"/>
    <property type="match status" value="1"/>
</dbReference>
<protein>
    <submittedName>
        <fullName evidence="3">Putative lipase/esterase</fullName>
    </submittedName>
</protein>
<dbReference type="Pfam" id="PF20434">
    <property type="entry name" value="BD-FAE"/>
    <property type="match status" value="1"/>
</dbReference>
<dbReference type="Gene3D" id="3.40.50.1820">
    <property type="entry name" value="alpha/beta hydrolase"/>
    <property type="match status" value="1"/>
</dbReference>
<dbReference type="InterPro" id="IPR050300">
    <property type="entry name" value="GDXG_lipolytic_enzyme"/>
</dbReference>
<evidence type="ECO:0000259" key="2">
    <source>
        <dbReference type="Pfam" id="PF20434"/>
    </source>
</evidence>
<feature type="domain" description="BD-FAE-like" evidence="2">
    <location>
        <begin position="20"/>
        <end position="188"/>
    </location>
</feature>
<proteinExistence type="predicted"/>
<gene>
    <name evidence="3" type="ORF">BN970_02289</name>
</gene>
<dbReference type="GO" id="GO:0006508">
    <property type="term" value="P:proteolysis"/>
    <property type="evidence" value="ECO:0007669"/>
    <property type="project" value="InterPro"/>
</dbReference>
<dbReference type="AlphaFoldDB" id="A0A0U1DAH3"/>
<dbReference type="GO" id="GO:0008236">
    <property type="term" value="F:serine-type peptidase activity"/>
    <property type="evidence" value="ECO:0007669"/>
    <property type="project" value="InterPro"/>
</dbReference>
<reference evidence="3 4" key="1">
    <citation type="submission" date="2015-03" db="EMBL/GenBank/DDBJ databases">
        <authorList>
            <person name="Murphy D."/>
        </authorList>
    </citation>
    <scope>NUCLEOTIDE SEQUENCE [LARGE SCALE GENOMIC DNA]</scope>
    <source>
        <strain evidence="3 4">D16</strain>
    </source>
</reference>
<evidence type="ECO:0000256" key="1">
    <source>
        <dbReference type="ARBA" id="ARBA00022801"/>
    </source>
</evidence>
<sequence length="246" mass="26943">MRHTYGSHPEQYVDRWAPASAPIGLAVLIHGGYWRGSFGADLMEPLAADLTARGWNVANIEYRRVGRAGGYPATLQDATAAVTFAIGAAPSEHRIVLIGHSVGGELALLNARRAHLVLALAPVTDVRRTFDEDLGEQAAIEFIGATPEQNPEAYATASPRYQLPVGRPVLITHGLDDARVPVAHSRDYRDAAIRHGDNIELREYARLPHGEQINPTSEHWAHALNGLPNNPFDRHSHRHMTFADTV</sequence>
<accession>A0A0U1DAH3</accession>
<keyword evidence="1" id="KW-0378">Hydrolase</keyword>
<dbReference type="Proteomes" id="UP000182227">
    <property type="component" value="Unassembled WGS sequence"/>
</dbReference>
<dbReference type="EMBL" id="CTEF01000001">
    <property type="protein sequence ID" value="CQD11380.1"/>
    <property type="molecule type" value="Genomic_DNA"/>
</dbReference>
<dbReference type="InterPro" id="IPR049492">
    <property type="entry name" value="BD-FAE-like_dom"/>
</dbReference>
<evidence type="ECO:0000313" key="4">
    <source>
        <dbReference type="Proteomes" id="UP000182227"/>
    </source>
</evidence>